<dbReference type="KEGG" id="dat:HRM2_34100"/>
<evidence type="ECO:0000259" key="2">
    <source>
        <dbReference type="Pfam" id="PF25917"/>
    </source>
</evidence>
<keyword evidence="1" id="KW-0732">Signal</keyword>
<gene>
    <name evidence="3" type="ordered locus">HRM2_34100</name>
</gene>
<dbReference type="GO" id="GO:1990281">
    <property type="term" value="C:efflux pump complex"/>
    <property type="evidence" value="ECO:0007669"/>
    <property type="project" value="TreeGrafter"/>
</dbReference>
<evidence type="ECO:0000256" key="1">
    <source>
        <dbReference type="SAM" id="SignalP"/>
    </source>
</evidence>
<feature type="domain" description="Multidrug resistance protein MdtA-like barrel-sandwich hybrid" evidence="2">
    <location>
        <begin position="69"/>
        <end position="107"/>
    </location>
</feature>
<dbReference type="RefSeq" id="WP_015905246.1">
    <property type="nucleotide sequence ID" value="NC_012108.1"/>
</dbReference>
<proteinExistence type="predicted"/>
<dbReference type="SUPFAM" id="SSF111369">
    <property type="entry name" value="HlyD-like secretion proteins"/>
    <property type="match status" value="1"/>
</dbReference>
<dbReference type="InterPro" id="IPR058625">
    <property type="entry name" value="MdtA-like_BSH"/>
</dbReference>
<feature type="chain" id="PRO_5002902259" description="Multidrug resistance protein MdtA-like barrel-sandwich hybrid domain-containing protein" evidence="1">
    <location>
        <begin position="28"/>
        <end position="112"/>
    </location>
</feature>
<dbReference type="PANTHER" id="PTHR30469">
    <property type="entry name" value="MULTIDRUG RESISTANCE PROTEIN MDTA"/>
    <property type="match status" value="1"/>
</dbReference>
<name>C0QMG8_DESAH</name>
<keyword evidence="4" id="KW-1185">Reference proteome</keyword>
<accession>C0QMG8</accession>
<organism evidence="3 4">
    <name type="scientific">Desulforapulum autotrophicum (strain ATCC 43914 / DSM 3382 / VKM B-1955 / HRM2)</name>
    <name type="common">Desulfobacterium autotrophicum</name>
    <dbReference type="NCBI Taxonomy" id="177437"/>
    <lineage>
        <taxon>Bacteria</taxon>
        <taxon>Pseudomonadati</taxon>
        <taxon>Thermodesulfobacteriota</taxon>
        <taxon>Desulfobacteria</taxon>
        <taxon>Desulfobacterales</taxon>
        <taxon>Desulfobacteraceae</taxon>
        <taxon>Desulforapulum</taxon>
    </lineage>
</organism>
<evidence type="ECO:0000313" key="4">
    <source>
        <dbReference type="Proteomes" id="UP000000442"/>
    </source>
</evidence>
<reference evidence="3 4" key="1">
    <citation type="journal article" date="2009" name="Environ. Microbiol.">
        <title>Genome sequence of Desulfobacterium autotrophicum HRM2, a marine sulfate reducer oxidizing organic carbon completely to carbon dioxide.</title>
        <authorList>
            <person name="Strittmatter A.W."/>
            <person name="Liesegang H."/>
            <person name="Rabus R."/>
            <person name="Decker I."/>
            <person name="Amann J."/>
            <person name="Andres S."/>
            <person name="Henne A."/>
            <person name="Fricke W.F."/>
            <person name="Martinez-Arias R."/>
            <person name="Bartels D."/>
            <person name="Goesmann A."/>
            <person name="Krause L."/>
            <person name="Puehler A."/>
            <person name="Klenk H.P."/>
            <person name="Richter M."/>
            <person name="Schuler M."/>
            <person name="Gloeckner F.O."/>
            <person name="Meyerdierks A."/>
            <person name="Gottschalk G."/>
            <person name="Amann R."/>
        </authorList>
    </citation>
    <scope>NUCLEOTIDE SEQUENCE [LARGE SCALE GENOMIC DNA]</scope>
    <source>
        <strain evidence="4">ATCC 43914 / DSM 3382 / HRM2</strain>
    </source>
</reference>
<dbReference type="STRING" id="177437.HRM2_34100"/>
<dbReference type="Pfam" id="PF25917">
    <property type="entry name" value="BSH_RND"/>
    <property type="match status" value="1"/>
</dbReference>
<sequence>MKPRRLIVVTVTALMVLSLFTGSHCLAQNAETVPDVPGNADARGVVLETVGITNITGEKKYPGTVKASRTAKLAFRVAGPLSRVDIKLGDAVKRGQVLMQIDPQDYEEIILL</sequence>
<protein>
    <recommendedName>
        <fullName evidence="2">Multidrug resistance protein MdtA-like barrel-sandwich hybrid domain-containing protein</fullName>
    </recommendedName>
</protein>
<dbReference type="GO" id="GO:0015562">
    <property type="term" value="F:efflux transmembrane transporter activity"/>
    <property type="evidence" value="ECO:0007669"/>
    <property type="project" value="TreeGrafter"/>
</dbReference>
<dbReference type="EMBL" id="CP001087">
    <property type="protein sequence ID" value="ACN16485.1"/>
    <property type="molecule type" value="Genomic_DNA"/>
</dbReference>
<dbReference type="OrthoDB" id="9801814at2"/>
<dbReference type="Gene3D" id="2.40.50.100">
    <property type="match status" value="1"/>
</dbReference>
<dbReference type="Proteomes" id="UP000000442">
    <property type="component" value="Chromosome"/>
</dbReference>
<evidence type="ECO:0000313" key="3">
    <source>
        <dbReference type="EMBL" id="ACN16485.1"/>
    </source>
</evidence>
<dbReference type="AlphaFoldDB" id="C0QMG8"/>
<dbReference type="HOGENOM" id="CLU_2141833_0_0_7"/>
<dbReference type="eggNOG" id="COG0845">
    <property type="taxonomic scope" value="Bacteria"/>
</dbReference>
<feature type="signal peptide" evidence="1">
    <location>
        <begin position="1"/>
        <end position="27"/>
    </location>
</feature>